<feature type="chain" id="PRO_5005656275" evidence="1">
    <location>
        <begin position="21"/>
        <end position="120"/>
    </location>
</feature>
<evidence type="ECO:0000256" key="1">
    <source>
        <dbReference type="SAM" id="SignalP"/>
    </source>
</evidence>
<name>A0A0M3HPZ9_ASCLU</name>
<sequence length="120" mass="13326">MGRLRMRLFLSIIFIGECFAQWVDNPSCNFYGPNGYTLSWSADPSGIIYFNYTQNNFPTNGNYWTGVTFGTASGHTFLIPLGEAPDIGSHTLKVANKSGTERVIQTKTRAEIFESQSSAQ</sequence>
<keyword evidence="1" id="KW-0732">Signal</keyword>
<evidence type="ECO:0000313" key="2">
    <source>
        <dbReference type="Proteomes" id="UP000036681"/>
    </source>
</evidence>
<evidence type="ECO:0000313" key="3">
    <source>
        <dbReference type="WBParaSite" id="ALUE_0000406801-mRNA-1"/>
    </source>
</evidence>
<keyword evidence="2" id="KW-1185">Reference proteome</keyword>
<protein>
    <submittedName>
        <fullName evidence="3">Fibronectin type-III domain-containing protein</fullName>
    </submittedName>
</protein>
<reference evidence="3" key="1">
    <citation type="submission" date="2017-02" db="UniProtKB">
        <authorList>
            <consortium name="WormBaseParasite"/>
        </authorList>
    </citation>
    <scope>IDENTIFICATION</scope>
</reference>
<dbReference type="AlphaFoldDB" id="A0A0M3HPZ9"/>
<proteinExistence type="predicted"/>
<accession>A0A0M3HPZ9</accession>
<dbReference type="WBParaSite" id="ALUE_0000406801-mRNA-1">
    <property type="protein sequence ID" value="ALUE_0000406801-mRNA-1"/>
    <property type="gene ID" value="ALUE_0000406801"/>
</dbReference>
<organism evidence="2 3">
    <name type="scientific">Ascaris lumbricoides</name>
    <name type="common">Giant roundworm</name>
    <dbReference type="NCBI Taxonomy" id="6252"/>
    <lineage>
        <taxon>Eukaryota</taxon>
        <taxon>Metazoa</taxon>
        <taxon>Ecdysozoa</taxon>
        <taxon>Nematoda</taxon>
        <taxon>Chromadorea</taxon>
        <taxon>Rhabditida</taxon>
        <taxon>Spirurina</taxon>
        <taxon>Ascaridomorpha</taxon>
        <taxon>Ascaridoidea</taxon>
        <taxon>Ascarididae</taxon>
        <taxon>Ascaris</taxon>
    </lineage>
</organism>
<dbReference type="Proteomes" id="UP000036681">
    <property type="component" value="Unplaced"/>
</dbReference>
<feature type="signal peptide" evidence="1">
    <location>
        <begin position="1"/>
        <end position="20"/>
    </location>
</feature>